<proteinExistence type="predicted"/>
<reference evidence="1 2" key="1">
    <citation type="submission" date="2018-10" db="EMBL/GenBank/DDBJ databases">
        <title>Paraburkholderia sp. 7MK8-2, isolated from soil.</title>
        <authorList>
            <person name="Gao Z.-H."/>
            <person name="Qiu L.-H."/>
        </authorList>
    </citation>
    <scope>NUCLEOTIDE SEQUENCE [LARGE SCALE GENOMIC DNA]</scope>
    <source>
        <strain evidence="1 2">7MK8-2</strain>
    </source>
</reference>
<dbReference type="OrthoDB" id="8254549at2"/>
<dbReference type="Proteomes" id="UP000280434">
    <property type="component" value="Unassembled WGS sequence"/>
</dbReference>
<comment type="caution">
    <text evidence="1">The sequence shown here is derived from an EMBL/GenBank/DDBJ whole genome shotgun (WGS) entry which is preliminary data.</text>
</comment>
<dbReference type="AlphaFoldDB" id="A0A494XAS0"/>
<gene>
    <name evidence="1" type="ORF">D7S89_14775</name>
</gene>
<evidence type="ECO:0000313" key="1">
    <source>
        <dbReference type="EMBL" id="RKP47658.1"/>
    </source>
</evidence>
<accession>A0A494XAS0</accession>
<keyword evidence="2" id="KW-1185">Reference proteome</keyword>
<evidence type="ECO:0000313" key="2">
    <source>
        <dbReference type="Proteomes" id="UP000280434"/>
    </source>
</evidence>
<dbReference type="EMBL" id="RBZV01000005">
    <property type="protein sequence ID" value="RKP47658.1"/>
    <property type="molecule type" value="Genomic_DNA"/>
</dbReference>
<protein>
    <submittedName>
        <fullName evidence="1">Uncharacterized protein</fullName>
    </submittedName>
</protein>
<organism evidence="1 2">
    <name type="scientific">Trinickia fusca</name>
    <dbReference type="NCBI Taxonomy" id="2419777"/>
    <lineage>
        <taxon>Bacteria</taxon>
        <taxon>Pseudomonadati</taxon>
        <taxon>Pseudomonadota</taxon>
        <taxon>Betaproteobacteria</taxon>
        <taxon>Burkholderiales</taxon>
        <taxon>Burkholderiaceae</taxon>
        <taxon>Trinickia</taxon>
    </lineage>
</organism>
<name>A0A494XAS0_9BURK</name>
<sequence>MLEQYISQLDDLLSVKHMEVDGHLTNKFAQALGEAHFAVLCHEAGVSLNRIPEVNGVKTPDFESAAARGKLFFEVKTLSVAGGEDNIDEHVRDTMDVNLKLEQIVRAGERVAMAEGEITPYGRKVGFETPILDVTNVLIEKARQNIKPGQFATESTFLVLNLSMLPLPDGDTGLLRPSYPDNREFPTCVTGALWMMAFGKPGMLIQREPEFAGKGCIEGELVKCGILSDDEYKYVKGILFVVHPMRERPRVWALFRDFEDMNDNHPDVLDEVLKVVGKNWNNHTDMNGWQLGRGIKN</sequence>